<dbReference type="RefSeq" id="WP_148953567.1">
    <property type="nucleotide sequence ID" value="NZ_VTEG01000004.1"/>
</dbReference>
<evidence type="ECO:0000313" key="1">
    <source>
        <dbReference type="EMBL" id="TYR99830.1"/>
    </source>
</evidence>
<reference evidence="1 2" key="1">
    <citation type="submission" date="2019-08" db="EMBL/GenBank/DDBJ databases">
        <title>Bacillus genomes from the desert of Cuatro Cienegas, Coahuila.</title>
        <authorList>
            <person name="Olmedo-Alvarez G."/>
        </authorList>
    </citation>
    <scope>NUCLEOTIDE SEQUENCE [LARGE SCALE GENOMIC DNA]</scope>
    <source>
        <strain evidence="1 2">CH128b_4D</strain>
    </source>
</reference>
<dbReference type="Proteomes" id="UP000325182">
    <property type="component" value="Unassembled WGS sequence"/>
</dbReference>
<proteinExistence type="predicted"/>
<gene>
    <name evidence="1" type="ORF">FZC84_08410</name>
</gene>
<comment type="caution">
    <text evidence="1">The sequence shown here is derived from an EMBL/GenBank/DDBJ whole genome shotgun (WGS) entry which is preliminary data.</text>
</comment>
<sequence>MRKYKLMVRLARKRTIDGGRGKVNGTISKETYHQQRRIKDNGTISKETYHQQAANKKIMV</sequence>
<evidence type="ECO:0000313" key="2">
    <source>
        <dbReference type="Proteomes" id="UP000325182"/>
    </source>
</evidence>
<dbReference type="AlphaFoldDB" id="A0A5D4MFP3"/>
<protein>
    <submittedName>
        <fullName evidence="1">Uncharacterized protein</fullName>
    </submittedName>
</protein>
<dbReference type="EMBL" id="VTEG01000004">
    <property type="protein sequence ID" value="TYR99830.1"/>
    <property type="molecule type" value="Genomic_DNA"/>
</dbReference>
<accession>A0A5D4MFP3</accession>
<organism evidence="1 2">
    <name type="scientific">Rossellomorea vietnamensis</name>
    <dbReference type="NCBI Taxonomy" id="218284"/>
    <lineage>
        <taxon>Bacteria</taxon>
        <taxon>Bacillati</taxon>
        <taxon>Bacillota</taxon>
        <taxon>Bacilli</taxon>
        <taxon>Bacillales</taxon>
        <taxon>Bacillaceae</taxon>
        <taxon>Rossellomorea</taxon>
    </lineage>
</organism>
<name>A0A5D4MFP3_9BACI</name>